<keyword evidence="9 14" id="KW-1133">Transmembrane helix</keyword>
<dbReference type="GO" id="GO:0005743">
    <property type="term" value="C:mitochondrial inner membrane"/>
    <property type="evidence" value="ECO:0007669"/>
    <property type="project" value="UniProtKB-SubCell"/>
</dbReference>
<dbReference type="STRING" id="1882483.A0A317XTU7"/>
<evidence type="ECO:0000256" key="14">
    <source>
        <dbReference type="RuleBase" id="RU371123"/>
    </source>
</evidence>
<dbReference type="EC" id="1.8.3.2" evidence="14"/>
<evidence type="ECO:0000256" key="10">
    <source>
        <dbReference type="ARBA" id="ARBA00023002"/>
    </source>
</evidence>
<keyword evidence="8 14" id="KW-0274">FAD</keyword>
<keyword evidence="10 14" id="KW-0560">Oxidoreductase</keyword>
<dbReference type="SUPFAM" id="SSF69000">
    <property type="entry name" value="FAD-dependent thiol oxidase"/>
    <property type="match status" value="1"/>
</dbReference>
<evidence type="ECO:0000256" key="1">
    <source>
        <dbReference type="ARBA" id="ARBA00001974"/>
    </source>
</evidence>
<keyword evidence="13" id="KW-1015">Disulfide bond</keyword>
<dbReference type="InterPro" id="IPR039799">
    <property type="entry name" value="ALR/ERV"/>
</dbReference>
<keyword evidence="11" id="KW-0496">Mitochondrion</keyword>
<dbReference type="InParanoid" id="A0A317XTU7"/>
<dbReference type="AlphaFoldDB" id="A0A317XTU7"/>
<dbReference type="GO" id="GO:0050660">
    <property type="term" value="F:flavin adenine dinucleotide binding"/>
    <property type="evidence" value="ECO:0007669"/>
    <property type="project" value="TreeGrafter"/>
</dbReference>
<proteinExistence type="inferred from homology"/>
<organism evidence="17 18">
    <name type="scientific">Testicularia cyperi</name>
    <dbReference type="NCBI Taxonomy" id="1882483"/>
    <lineage>
        <taxon>Eukaryota</taxon>
        <taxon>Fungi</taxon>
        <taxon>Dikarya</taxon>
        <taxon>Basidiomycota</taxon>
        <taxon>Ustilaginomycotina</taxon>
        <taxon>Ustilaginomycetes</taxon>
        <taxon>Ustilaginales</taxon>
        <taxon>Anthracoideaceae</taxon>
        <taxon>Testicularia</taxon>
    </lineage>
</organism>
<evidence type="ECO:0000256" key="13">
    <source>
        <dbReference type="ARBA" id="ARBA00023157"/>
    </source>
</evidence>
<evidence type="ECO:0000256" key="12">
    <source>
        <dbReference type="ARBA" id="ARBA00023136"/>
    </source>
</evidence>
<comment type="similarity">
    <text evidence="4">Belongs to the COX16 family.</text>
</comment>
<dbReference type="Pfam" id="PF04777">
    <property type="entry name" value="Evr1_Alr"/>
    <property type="match status" value="1"/>
</dbReference>
<evidence type="ECO:0000256" key="4">
    <source>
        <dbReference type="ARBA" id="ARBA00008370"/>
    </source>
</evidence>
<protein>
    <recommendedName>
        <fullName evidence="14">Sulfhydryl oxidase</fullName>
        <ecNumber evidence="14">1.8.3.2</ecNumber>
    </recommendedName>
</protein>
<evidence type="ECO:0000256" key="3">
    <source>
        <dbReference type="ARBA" id="ARBA00004434"/>
    </source>
</evidence>
<dbReference type="OrthoDB" id="17199at2759"/>
<evidence type="ECO:0000256" key="15">
    <source>
        <dbReference type="SAM" id="MobiDB-lite"/>
    </source>
</evidence>
<accession>A0A317XTU7</accession>
<dbReference type="PANTHER" id="PTHR12645:SF0">
    <property type="entry name" value="FAD-LINKED SULFHYDRYL OXIDASE ALR"/>
    <property type="match status" value="1"/>
</dbReference>
<dbReference type="InterPro" id="IPR036774">
    <property type="entry name" value="ERV/ALR_sulphydryl_oxid_sf"/>
</dbReference>
<reference evidence="17 18" key="1">
    <citation type="journal article" date="2018" name="Mol. Biol. Evol.">
        <title>Broad Genomic Sampling Reveals a Smut Pathogenic Ancestry of the Fungal Clade Ustilaginomycotina.</title>
        <authorList>
            <person name="Kijpornyongpan T."/>
            <person name="Mondo S.J."/>
            <person name="Barry K."/>
            <person name="Sandor L."/>
            <person name="Lee J."/>
            <person name="Lipzen A."/>
            <person name="Pangilinan J."/>
            <person name="LaButti K."/>
            <person name="Hainaut M."/>
            <person name="Henrissat B."/>
            <person name="Grigoriev I.V."/>
            <person name="Spatafora J.W."/>
            <person name="Aime M.C."/>
        </authorList>
    </citation>
    <scope>NUCLEOTIDE SEQUENCE [LARGE SCALE GENOMIC DNA]</scope>
    <source>
        <strain evidence="17 18">MCA 3645</strain>
    </source>
</reference>
<evidence type="ECO:0000256" key="6">
    <source>
        <dbReference type="ARBA" id="ARBA00022692"/>
    </source>
</evidence>
<evidence type="ECO:0000256" key="11">
    <source>
        <dbReference type="ARBA" id="ARBA00023128"/>
    </source>
</evidence>
<dbReference type="PROSITE" id="PS51324">
    <property type="entry name" value="ERV_ALR"/>
    <property type="match status" value="1"/>
</dbReference>
<dbReference type="Proteomes" id="UP000246740">
    <property type="component" value="Unassembled WGS sequence"/>
</dbReference>
<name>A0A317XTU7_9BASI</name>
<sequence>MPTFESKPLKKSNSFLASLAPKVRRRPVLFFGLPFLVTIVGASFGLSTLTQTRYDYNATKVQSISKQEELRMKKDRKRIDIREEYFRLQSKSDELDDWEPKRIERPDGVPEWGVAPTKYKSIEAEPLSEADAAREKQAGFTTDSVKPSQRQGKVILGPDGKPCRACNSKLAFAAAMKGTKGAGSGSGSGSAATSGAKAATAGAAAAAASVAAAASSAPSDNAGSRPSECPPDGEELGRSTWTFLHSAAAYFPEDPSAQQQSSMLAMLRALPDLYPCHSCAQALGEEYTREENEGGWEDKSLRLKQAVLSGPSLRKWLCGIHNEVNHRLGKPAFSCSEANLNERWLDGPADGSCD</sequence>
<dbReference type="InterPro" id="IPR020164">
    <property type="entry name" value="Cyt_c_Oxase_assmbl_COX16"/>
</dbReference>
<dbReference type="Pfam" id="PF14138">
    <property type="entry name" value="COX16"/>
    <property type="match status" value="1"/>
</dbReference>
<feature type="region of interest" description="Disordered" evidence="15">
    <location>
        <begin position="216"/>
        <end position="237"/>
    </location>
</feature>
<evidence type="ECO:0000256" key="2">
    <source>
        <dbReference type="ARBA" id="ARBA00002490"/>
    </source>
</evidence>
<feature type="domain" description="ERV/ALR sulfhydryl oxidase" evidence="16">
    <location>
        <begin position="229"/>
        <end position="344"/>
    </location>
</feature>
<comment type="subcellular location">
    <subcellularLocation>
        <location evidence="3">Mitochondrion inner membrane</location>
        <topology evidence="3">Single-pass membrane protein</topology>
    </subcellularLocation>
</comment>
<evidence type="ECO:0000313" key="17">
    <source>
        <dbReference type="EMBL" id="PWZ01705.1"/>
    </source>
</evidence>
<evidence type="ECO:0000313" key="18">
    <source>
        <dbReference type="Proteomes" id="UP000246740"/>
    </source>
</evidence>
<keyword evidence="18" id="KW-1185">Reference proteome</keyword>
<comment type="catalytic activity">
    <reaction evidence="14">
        <text>2 R'C(R)SH + O2 = R'C(R)S-S(R)CR' + H2O2</text>
        <dbReference type="Rhea" id="RHEA:17357"/>
        <dbReference type="ChEBI" id="CHEBI:15379"/>
        <dbReference type="ChEBI" id="CHEBI:16240"/>
        <dbReference type="ChEBI" id="CHEBI:16520"/>
        <dbReference type="ChEBI" id="CHEBI:17412"/>
        <dbReference type="EC" id="1.8.3.2"/>
    </reaction>
</comment>
<gene>
    <name evidence="17" type="ORF">BCV70DRAFT_199140</name>
</gene>
<evidence type="ECO:0000259" key="16">
    <source>
        <dbReference type="PROSITE" id="PS51324"/>
    </source>
</evidence>
<feature type="transmembrane region" description="Helical" evidence="14">
    <location>
        <begin position="28"/>
        <end position="49"/>
    </location>
</feature>
<dbReference type="PANTHER" id="PTHR12645">
    <property type="entry name" value="ALR/ERV"/>
    <property type="match status" value="1"/>
</dbReference>
<evidence type="ECO:0000256" key="5">
    <source>
        <dbReference type="ARBA" id="ARBA00022630"/>
    </source>
</evidence>
<comment type="cofactor">
    <cofactor evidence="1 14">
        <name>FAD</name>
        <dbReference type="ChEBI" id="CHEBI:57692"/>
    </cofactor>
</comment>
<evidence type="ECO:0000256" key="9">
    <source>
        <dbReference type="ARBA" id="ARBA00022989"/>
    </source>
</evidence>
<dbReference type="EMBL" id="KZ819190">
    <property type="protein sequence ID" value="PWZ01705.1"/>
    <property type="molecule type" value="Genomic_DNA"/>
</dbReference>
<dbReference type="GO" id="GO:0016971">
    <property type="term" value="F:flavin-dependent sulfhydryl oxidase activity"/>
    <property type="evidence" value="ECO:0007669"/>
    <property type="project" value="InterPro"/>
</dbReference>
<evidence type="ECO:0000256" key="7">
    <source>
        <dbReference type="ARBA" id="ARBA00022792"/>
    </source>
</evidence>
<comment type="function">
    <text evidence="2">Required for the assembly of the mitochondrial respiratory chain complex IV (CIV), also known as cytochrome c oxidase. May participate in merging the COX1 and COX2 assembly lines.</text>
</comment>
<evidence type="ECO:0000256" key="8">
    <source>
        <dbReference type="ARBA" id="ARBA00022827"/>
    </source>
</evidence>
<dbReference type="InterPro" id="IPR017905">
    <property type="entry name" value="ERV/ALR_sulphydryl_oxidase"/>
</dbReference>
<dbReference type="Gene3D" id="4.10.320.60">
    <property type="match status" value="1"/>
</dbReference>
<feature type="compositionally biased region" description="Polar residues" evidence="15">
    <location>
        <begin position="139"/>
        <end position="151"/>
    </location>
</feature>
<feature type="region of interest" description="Disordered" evidence="15">
    <location>
        <begin position="127"/>
        <end position="159"/>
    </location>
</feature>
<keyword evidence="7" id="KW-0999">Mitochondrion inner membrane</keyword>
<keyword evidence="12 14" id="KW-0472">Membrane</keyword>
<keyword evidence="5 14" id="KW-0285">Flavoprotein</keyword>
<keyword evidence="6 14" id="KW-0812">Transmembrane</keyword>
<dbReference type="Gene3D" id="1.20.120.310">
    <property type="entry name" value="ERV/ALR sulfhydryl oxidase domain"/>
    <property type="match status" value="1"/>
</dbReference>